<dbReference type="EMBL" id="CP025189">
    <property type="protein sequence ID" value="AWV23538.1"/>
    <property type="molecule type" value="Genomic_DNA"/>
</dbReference>
<evidence type="ECO:0000313" key="1">
    <source>
        <dbReference type="EMBL" id="AWV23538.1"/>
    </source>
</evidence>
<reference evidence="1" key="1">
    <citation type="submission" date="2017-12" db="EMBL/GenBank/DDBJ databases">
        <authorList>
            <person name="Martens C."/>
            <person name="Dahlstrom E."/>
            <person name="Barbian K."/>
            <person name="Sykora L."/>
            <person name="Ricklefs S."/>
            <person name="Bruno D."/>
            <person name="Anzick I."/>
            <person name="Myles I."/>
            <person name="Datta S.K."/>
        </authorList>
    </citation>
    <scope>NUCLEOTIDE SEQUENCE</scope>
    <source>
        <strain evidence="1">AD2</strain>
    </source>
</reference>
<protein>
    <submittedName>
        <fullName evidence="1">Uncharacterized protein</fullName>
    </submittedName>
</protein>
<accession>A0A4Y1N056</accession>
<dbReference type="AlphaFoldDB" id="A0A4Y1N056"/>
<gene>
    <name evidence="1" type="ORF">RADP37_02139</name>
</gene>
<sequence length="452" mass="47733">MSIWAHPVQVAGRHAGAGEEHGLTDAGPRPPAFEHAGLETGLLRLRCVTPGRLEAPLIAWLGGMEAGRAELPEGSVGFQPGDPLTLRIGRLPCAAPGEMLRFACPGGGGDLVPPLALADGRVAWALLGPGEPAVEALEARQGVLHGRLVNAVNGLFAPPLSARVNGALPRAIVAEPPRPRPDGASVIRFALSLRPEEIGEAGLSVEIRAEGVEAPLARWVLAPVVLQEAETLAGLAARLRRLEQASTLRDARLRLDLDHGFATRDARFEAFVEHVVGLIAGGGPEGGRIAAPDDRIEGLLTPLRALLDEAMPPPAVLPAERRLGPGDGAFTLGWHPPEEAFRWMGPSGMVENPDPWRPVRAVRLRVAQVYGSDRPRLLASLDARHAPLRLQPVEGGTEVLIVPEEALAFDVLRLDSLTHGSPAREGRGDDTRELSLAVAEVVFVYAGDGGGP</sequence>
<organism evidence="1">
    <name type="scientific">Roseomonas mucosa</name>
    <dbReference type="NCBI Taxonomy" id="207340"/>
    <lineage>
        <taxon>Bacteria</taxon>
        <taxon>Pseudomonadati</taxon>
        <taxon>Pseudomonadota</taxon>
        <taxon>Alphaproteobacteria</taxon>
        <taxon>Acetobacterales</taxon>
        <taxon>Roseomonadaceae</taxon>
        <taxon>Roseomonas</taxon>
    </lineage>
</organism>
<name>A0A4Y1N056_9PROT</name>
<proteinExistence type="predicted"/>